<evidence type="ECO:0000256" key="1">
    <source>
        <dbReference type="SAM" id="SignalP"/>
    </source>
</evidence>
<dbReference type="EMBL" id="VORZ01000002">
    <property type="protein sequence ID" value="TXD97154.1"/>
    <property type="molecule type" value="Genomic_DNA"/>
</dbReference>
<organism evidence="2 3">
    <name type="scientific">Psychrobacter frigidicola</name>
    <dbReference type="NCBI Taxonomy" id="45611"/>
    <lineage>
        <taxon>Bacteria</taxon>
        <taxon>Pseudomonadati</taxon>
        <taxon>Pseudomonadota</taxon>
        <taxon>Gammaproteobacteria</taxon>
        <taxon>Moraxellales</taxon>
        <taxon>Moraxellaceae</taxon>
        <taxon>Psychrobacter</taxon>
    </lineage>
</organism>
<feature type="chain" id="PRO_5022977096" evidence="1">
    <location>
        <begin position="25"/>
        <end position="308"/>
    </location>
</feature>
<sequence>MKKINKRLLAPLSLALLTMTLVGCGDGEDAIFGSSGSSNNEFTVSSFDKGIDRQTNREAVVRIDSRYRTGERNIKSTNIVGNYNNQNIDDLESSIVLGVQFEGTLEDKNIEVNNRTVKRPIYEKNSSKSFNYETTYRTLSLSGINARDYIPSNNFGSSRGILTDLNNYPKIPNTFSFPAGSVCYIPVTTSDRSFFTFNTKNKTSYRALDEWTLNAVKRFSDNRPSRTTNFNVGSGNKQQAAQVKFFAVNNDPEYLSNGIDYDGSIYDANFIDKDKPRPNESSSRGVVDCTLVNDVAANFLEAQIKRYY</sequence>
<proteinExistence type="predicted"/>
<dbReference type="Proteomes" id="UP000321903">
    <property type="component" value="Unassembled WGS sequence"/>
</dbReference>
<gene>
    <name evidence="2" type="ORF">ES754_09140</name>
</gene>
<reference evidence="2 3" key="1">
    <citation type="submission" date="2019-08" db="EMBL/GenBank/DDBJ databases">
        <title>Genome sequence of Psychrobacter frigidicola ACAM304 (type strain).</title>
        <authorList>
            <person name="Bowman J.P."/>
        </authorList>
    </citation>
    <scope>NUCLEOTIDE SEQUENCE [LARGE SCALE GENOMIC DNA]</scope>
    <source>
        <strain evidence="2 3">ACAM 304</strain>
    </source>
</reference>
<keyword evidence="1" id="KW-0732">Signal</keyword>
<accession>A0A5C7A160</accession>
<comment type="caution">
    <text evidence="2">The sequence shown here is derived from an EMBL/GenBank/DDBJ whole genome shotgun (WGS) entry which is preliminary data.</text>
</comment>
<keyword evidence="3" id="KW-1185">Reference proteome</keyword>
<dbReference type="RefSeq" id="WP_147223859.1">
    <property type="nucleotide sequence ID" value="NZ_CAJGYY010000001.1"/>
</dbReference>
<evidence type="ECO:0000313" key="3">
    <source>
        <dbReference type="Proteomes" id="UP000321903"/>
    </source>
</evidence>
<dbReference type="AlphaFoldDB" id="A0A5C7A160"/>
<feature type="signal peptide" evidence="1">
    <location>
        <begin position="1"/>
        <end position="24"/>
    </location>
</feature>
<dbReference type="PROSITE" id="PS51257">
    <property type="entry name" value="PROKAR_LIPOPROTEIN"/>
    <property type="match status" value="1"/>
</dbReference>
<dbReference type="OrthoDB" id="6655512at2"/>
<name>A0A5C7A160_9GAMM</name>
<evidence type="ECO:0000313" key="2">
    <source>
        <dbReference type="EMBL" id="TXD97154.1"/>
    </source>
</evidence>
<protein>
    <submittedName>
        <fullName evidence="2">Uncharacterized protein</fullName>
    </submittedName>
</protein>